<evidence type="ECO:0000256" key="1">
    <source>
        <dbReference type="SAM" id="MobiDB-lite"/>
    </source>
</evidence>
<dbReference type="PANTHER" id="PTHR10174">
    <property type="entry name" value="ALPHA-TOCOPHEROL TRANSFER PROTEIN-RELATED"/>
    <property type="match status" value="1"/>
</dbReference>
<dbReference type="OrthoDB" id="1434354at2759"/>
<dbReference type="InterPro" id="IPR036865">
    <property type="entry name" value="CRAL-TRIO_dom_sf"/>
</dbReference>
<sequence length="286" mass="32696">MATTAEPARTQPGPDWDLPAVPGDDFQPAWDQQLTGSHAEALREFAEWVRAEGLPDAPDAQLVKFVHSCDYDLEKAKKCAKDFYWCRKEMPDFFTNWDTSLPNIQGILDVITVAIVPRRTPDNSRVIINSLRTSDTTNYVIADVCKVSLMLLETIFLTEPTVGGIVMIHDLDKVTFSHFFKMLWSMPKKMQVYMEDGIPIKRDRVHLVNCPGLIDKALKLMRHMGRQEDWDRMRVHKGGDYTELHSLVPPECLPSELGGTQPSLEDLHDMTVQRLADFKEIFRKHS</sequence>
<dbReference type="GO" id="GO:0016020">
    <property type="term" value="C:membrane"/>
    <property type="evidence" value="ECO:0007669"/>
    <property type="project" value="TreeGrafter"/>
</dbReference>
<feature type="region of interest" description="Disordered" evidence="1">
    <location>
        <begin position="1"/>
        <end position="24"/>
    </location>
</feature>
<dbReference type="Proteomes" id="UP000515158">
    <property type="component" value="Unplaced"/>
</dbReference>
<keyword evidence="3" id="KW-1185">Reference proteome</keyword>
<dbReference type="InParanoid" id="A0A6P8Z2Q3"/>
<evidence type="ECO:0000313" key="4">
    <source>
        <dbReference type="RefSeq" id="XP_034243976.1"/>
    </source>
</evidence>
<evidence type="ECO:0000313" key="3">
    <source>
        <dbReference type="Proteomes" id="UP000515158"/>
    </source>
</evidence>
<organism evidence="4">
    <name type="scientific">Thrips palmi</name>
    <name type="common">Melon thrips</name>
    <dbReference type="NCBI Taxonomy" id="161013"/>
    <lineage>
        <taxon>Eukaryota</taxon>
        <taxon>Metazoa</taxon>
        <taxon>Ecdysozoa</taxon>
        <taxon>Arthropoda</taxon>
        <taxon>Hexapoda</taxon>
        <taxon>Insecta</taxon>
        <taxon>Pterygota</taxon>
        <taxon>Neoptera</taxon>
        <taxon>Paraneoptera</taxon>
        <taxon>Thysanoptera</taxon>
        <taxon>Terebrantia</taxon>
        <taxon>Thripoidea</taxon>
        <taxon>Thripidae</taxon>
        <taxon>Thrips</taxon>
    </lineage>
</organism>
<dbReference type="KEGG" id="tpal:117646832"/>
<dbReference type="Pfam" id="PF00650">
    <property type="entry name" value="CRAL_TRIO"/>
    <property type="match status" value="1"/>
</dbReference>
<dbReference type="AlphaFoldDB" id="A0A6P8Z2Q3"/>
<name>A0A6P8Z2Q3_THRPL</name>
<dbReference type="GeneID" id="117646832"/>
<dbReference type="Gene3D" id="3.40.525.10">
    <property type="entry name" value="CRAL-TRIO lipid binding domain"/>
    <property type="match status" value="1"/>
</dbReference>
<dbReference type="PRINTS" id="PR00180">
    <property type="entry name" value="CRETINALDHBP"/>
</dbReference>
<gene>
    <name evidence="4" type="primary">LOC117646832</name>
</gene>
<dbReference type="CDD" id="cd00170">
    <property type="entry name" value="SEC14"/>
    <property type="match status" value="1"/>
</dbReference>
<dbReference type="InterPro" id="IPR001251">
    <property type="entry name" value="CRAL-TRIO_dom"/>
</dbReference>
<dbReference type="SUPFAM" id="SSF46938">
    <property type="entry name" value="CRAL/TRIO N-terminal domain"/>
    <property type="match status" value="1"/>
</dbReference>
<dbReference type="Gene3D" id="1.10.8.20">
    <property type="entry name" value="N-terminal domain of phosphatidylinositol transfer protein sec14p"/>
    <property type="match status" value="1"/>
</dbReference>
<protein>
    <submittedName>
        <fullName evidence="4">Alpha-tocopherol transfer protein-like</fullName>
    </submittedName>
</protein>
<proteinExistence type="predicted"/>
<dbReference type="SMART" id="SM00516">
    <property type="entry name" value="SEC14"/>
    <property type="match status" value="1"/>
</dbReference>
<dbReference type="GO" id="GO:1902936">
    <property type="term" value="F:phosphatidylinositol bisphosphate binding"/>
    <property type="evidence" value="ECO:0007669"/>
    <property type="project" value="TreeGrafter"/>
</dbReference>
<dbReference type="RefSeq" id="XP_034243976.1">
    <property type="nucleotide sequence ID" value="XM_034388085.1"/>
</dbReference>
<feature type="domain" description="CRAL-TRIO" evidence="2">
    <location>
        <begin position="103"/>
        <end position="265"/>
    </location>
</feature>
<evidence type="ECO:0000259" key="2">
    <source>
        <dbReference type="PROSITE" id="PS50191"/>
    </source>
</evidence>
<dbReference type="SUPFAM" id="SSF52087">
    <property type="entry name" value="CRAL/TRIO domain"/>
    <property type="match status" value="1"/>
</dbReference>
<dbReference type="InterPro" id="IPR036273">
    <property type="entry name" value="CRAL/TRIO_N_dom_sf"/>
</dbReference>
<dbReference type="PROSITE" id="PS50191">
    <property type="entry name" value="CRAL_TRIO"/>
    <property type="match status" value="1"/>
</dbReference>
<reference evidence="4" key="1">
    <citation type="submission" date="2025-08" db="UniProtKB">
        <authorList>
            <consortium name="RefSeq"/>
        </authorList>
    </citation>
    <scope>IDENTIFICATION</scope>
    <source>
        <tissue evidence="4">Total insect</tissue>
    </source>
</reference>
<accession>A0A6P8Z2Q3</accession>
<dbReference type="PANTHER" id="PTHR10174:SF224">
    <property type="entry name" value="RETINOL-BINDING PROTEIN PINTA"/>
    <property type="match status" value="1"/>
</dbReference>